<evidence type="ECO:0000313" key="5">
    <source>
        <dbReference type="EMBL" id="KAG5441053.1"/>
    </source>
</evidence>
<dbReference type="OrthoDB" id="6279736at2759"/>
<comment type="caution">
    <text evidence="5">The sequence shown here is derived from an EMBL/GenBank/DDBJ whole genome shotgun (WGS) entry which is preliminary data.</text>
</comment>
<dbReference type="EMBL" id="NIRI02000077">
    <property type="protein sequence ID" value="KAG5441053.1"/>
    <property type="molecule type" value="Genomic_DNA"/>
</dbReference>
<keyword evidence="3" id="KW-1133">Transmembrane helix</keyword>
<organism evidence="5 6">
    <name type="scientific">Clonorchis sinensis</name>
    <name type="common">Chinese liver fluke</name>
    <dbReference type="NCBI Taxonomy" id="79923"/>
    <lineage>
        <taxon>Eukaryota</taxon>
        <taxon>Metazoa</taxon>
        <taxon>Spiralia</taxon>
        <taxon>Lophotrochozoa</taxon>
        <taxon>Platyhelminthes</taxon>
        <taxon>Trematoda</taxon>
        <taxon>Digenea</taxon>
        <taxon>Opisthorchiida</taxon>
        <taxon>Opisthorchiata</taxon>
        <taxon>Opisthorchiidae</taxon>
        <taxon>Clonorchis</taxon>
    </lineage>
</organism>
<dbReference type="PANTHER" id="PTHR19282:SF522">
    <property type="entry name" value="TETRASPANIN"/>
    <property type="match status" value="1"/>
</dbReference>
<dbReference type="GO" id="GO:0016020">
    <property type="term" value="C:membrane"/>
    <property type="evidence" value="ECO:0007669"/>
    <property type="project" value="UniProtKB-SubCell"/>
</dbReference>
<evidence type="ECO:0000256" key="2">
    <source>
        <dbReference type="ARBA" id="ARBA00022692"/>
    </source>
</evidence>
<evidence type="ECO:0000313" key="6">
    <source>
        <dbReference type="Proteomes" id="UP000286415"/>
    </source>
</evidence>
<dbReference type="Pfam" id="PF00335">
    <property type="entry name" value="Tetraspanin"/>
    <property type="match status" value="1"/>
</dbReference>
<protein>
    <submittedName>
        <fullName evidence="5">Uncharacterized protein</fullName>
    </submittedName>
</protein>
<keyword evidence="6" id="KW-1185">Reference proteome</keyword>
<dbReference type="InParanoid" id="A0A419PC30"/>
<evidence type="ECO:0000256" key="1">
    <source>
        <dbReference type="ARBA" id="ARBA00004141"/>
    </source>
</evidence>
<sequence length="277" mass="30295">MCKGLLGCILIIINIVLLLAGLAFSILFGLLLFSKPIIDKVVGGLAAKLDNGEVDITLLQETLDELWKRLSPLFWGLLVVGILTFVIAILGFLGLCCRSKCIFILYVAITAAALLATAIFVIVYFAKPSLIFDAVDKRLQQSIMNYVSIVYGDFDSKFGSILMQVGKCCGYNNGSDFKLPEAKFSGTDSYNGQEFSGLEYPVACCMISEQQKNATKKCPETFNDQNSYISVGCKSSWEAQLKTACDILVLITLVALGIELICFAFGVIIIVLRKRES</sequence>
<accession>A0A419PC30</accession>
<evidence type="ECO:0000256" key="4">
    <source>
        <dbReference type="ARBA" id="ARBA00023136"/>
    </source>
</evidence>
<dbReference type="Proteomes" id="UP000286415">
    <property type="component" value="Unassembled WGS sequence"/>
</dbReference>
<keyword evidence="4" id="KW-0472">Membrane</keyword>
<evidence type="ECO:0000256" key="3">
    <source>
        <dbReference type="ARBA" id="ARBA00022989"/>
    </source>
</evidence>
<reference evidence="5 6" key="1">
    <citation type="journal article" date="2018" name="Biotechnol. Adv.">
        <title>Improved genomic resources and new bioinformatic workflow for the carcinogenic parasite Clonorchis sinensis: Biotechnological implications.</title>
        <authorList>
            <person name="Wang D."/>
            <person name="Korhonen P.K."/>
            <person name="Gasser R.B."/>
            <person name="Young N.D."/>
        </authorList>
    </citation>
    <scope>NUCLEOTIDE SEQUENCE [LARGE SCALE GENOMIC DNA]</scope>
    <source>
        <strain evidence="5">Cs-k2</strain>
    </source>
</reference>
<proteinExistence type="predicted"/>
<dbReference type="STRING" id="79923.A0A419PC30"/>
<dbReference type="InterPro" id="IPR018499">
    <property type="entry name" value="Tetraspanin/Peripherin"/>
</dbReference>
<reference evidence="5 6" key="2">
    <citation type="journal article" date="2021" name="Genomics">
        <title>High-quality reference genome for Clonorchis sinensis.</title>
        <authorList>
            <person name="Young N.D."/>
            <person name="Stroehlein A.J."/>
            <person name="Kinkar L."/>
            <person name="Wang T."/>
            <person name="Sohn W.M."/>
            <person name="Chang B.C.H."/>
            <person name="Kaur P."/>
            <person name="Weisz D."/>
            <person name="Dudchenko O."/>
            <person name="Aiden E.L."/>
            <person name="Korhonen P.K."/>
            <person name="Gasser R.B."/>
        </authorList>
    </citation>
    <scope>NUCLEOTIDE SEQUENCE [LARGE SCALE GENOMIC DNA]</scope>
    <source>
        <strain evidence="5">Cs-k2</strain>
    </source>
</reference>
<keyword evidence="2" id="KW-0812">Transmembrane</keyword>
<name>A0A419PC30_CLOSI</name>
<dbReference type="AlphaFoldDB" id="A0A419PC30"/>
<gene>
    <name evidence="5" type="ORF">CSKR_101286</name>
</gene>
<comment type="subcellular location">
    <subcellularLocation>
        <location evidence="1">Membrane</location>
        <topology evidence="1">Multi-pass membrane protein</topology>
    </subcellularLocation>
</comment>
<dbReference type="PANTHER" id="PTHR19282">
    <property type="entry name" value="TETRASPANIN"/>
    <property type="match status" value="1"/>
</dbReference>